<reference evidence="6" key="1">
    <citation type="submission" date="2016-10" db="EMBL/GenBank/DDBJ databases">
        <authorList>
            <person name="Varghese N."/>
            <person name="Submissions S."/>
        </authorList>
    </citation>
    <scope>NUCLEOTIDE SEQUENCE [LARGE SCALE GENOMIC DNA]</scope>
    <source>
        <strain evidence="6">DSM 18733</strain>
    </source>
</reference>
<dbReference type="InterPro" id="IPR011051">
    <property type="entry name" value="RmlC_Cupin_sf"/>
</dbReference>
<evidence type="ECO:0000259" key="4">
    <source>
        <dbReference type="PROSITE" id="PS01124"/>
    </source>
</evidence>
<dbReference type="Gene3D" id="1.10.10.60">
    <property type="entry name" value="Homeodomain-like"/>
    <property type="match status" value="2"/>
</dbReference>
<dbReference type="SMART" id="SM00342">
    <property type="entry name" value="HTH_ARAC"/>
    <property type="match status" value="1"/>
</dbReference>
<dbReference type="SUPFAM" id="SSF51182">
    <property type="entry name" value="RmlC-like cupins"/>
    <property type="match status" value="1"/>
</dbReference>
<dbReference type="EMBL" id="FOAF01000001">
    <property type="protein sequence ID" value="SEK38208.1"/>
    <property type="molecule type" value="Genomic_DNA"/>
</dbReference>
<dbReference type="PROSITE" id="PS00041">
    <property type="entry name" value="HTH_ARAC_FAMILY_1"/>
    <property type="match status" value="1"/>
</dbReference>
<feature type="domain" description="HTH araC/xylS-type" evidence="4">
    <location>
        <begin position="187"/>
        <end position="285"/>
    </location>
</feature>
<dbReference type="InterPro" id="IPR018062">
    <property type="entry name" value="HTH_AraC-typ_CS"/>
</dbReference>
<dbReference type="GO" id="GO:0003700">
    <property type="term" value="F:DNA-binding transcription factor activity"/>
    <property type="evidence" value="ECO:0007669"/>
    <property type="project" value="InterPro"/>
</dbReference>
<organism evidence="5 6">
    <name type="scientific">Olivibacter domesticus</name>
    <name type="common">Pseudosphingobacterium domesticum</name>
    <dbReference type="NCBI Taxonomy" id="407022"/>
    <lineage>
        <taxon>Bacteria</taxon>
        <taxon>Pseudomonadati</taxon>
        <taxon>Bacteroidota</taxon>
        <taxon>Sphingobacteriia</taxon>
        <taxon>Sphingobacteriales</taxon>
        <taxon>Sphingobacteriaceae</taxon>
        <taxon>Olivibacter</taxon>
    </lineage>
</organism>
<dbReference type="STRING" id="407022.SAMN05661044_00104"/>
<dbReference type="Gene3D" id="2.60.120.10">
    <property type="entry name" value="Jelly Rolls"/>
    <property type="match status" value="1"/>
</dbReference>
<evidence type="ECO:0000256" key="3">
    <source>
        <dbReference type="ARBA" id="ARBA00023163"/>
    </source>
</evidence>
<dbReference type="OrthoDB" id="9787988at2"/>
<keyword evidence="3" id="KW-0804">Transcription</keyword>
<dbReference type="GO" id="GO:0043565">
    <property type="term" value="F:sequence-specific DNA binding"/>
    <property type="evidence" value="ECO:0007669"/>
    <property type="project" value="InterPro"/>
</dbReference>
<protein>
    <submittedName>
        <fullName evidence="5">AraC-type DNA-binding protein</fullName>
    </submittedName>
</protein>
<dbReference type="InterPro" id="IPR018060">
    <property type="entry name" value="HTH_AraC"/>
</dbReference>
<evidence type="ECO:0000256" key="2">
    <source>
        <dbReference type="ARBA" id="ARBA00023125"/>
    </source>
</evidence>
<evidence type="ECO:0000256" key="1">
    <source>
        <dbReference type="ARBA" id="ARBA00023015"/>
    </source>
</evidence>
<dbReference type="PANTHER" id="PTHR43280:SF27">
    <property type="entry name" value="TRANSCRIPTIONAL REGULATOR MTLR"/>
    <property type="match status" value="1"/>
</dbReference>
<dbReference type="AlphaFoldDB" id="A0A1H7GJB8"/>
<dbReference type="InterPro" id="IPR013096">
    <property type="entry name" value="Cupin_2"/>
</dbReference>
<gene>
    <name evidence="5" type="ORF">SAMN05661044_00104</name>
</gene>
<accession>A0A1H7GJB8</accession>
<evidence type="ECO:0000313" key="6">
    <source>
        <dbReference type="Proteomes" id="UP000199421"/>
    </source>
</evidence>
<dbReference type="PANTHER" id="PTHR43280">
    <property type="entry name" value="ARAC-FAMILY TRANSCRIPTIONAL REGULATOR"/>
    <property type="match status" value="1"/>
</dbReference>
<evidence type="ECO:0000313" key="5">
    <source>
        <dbReference type="EMBL" id="SEK38208.1"/>
    </source>
</evidence>
<dbReference type="Pfam" id="PF07883">
    <property type="entry name" value="Cupin_2"/>
    <property type="match status" value="1"/>
</dbReference>
<keyword evidence="6" id="KW-1185">Reference proteome</keyword>
<dbReference type="SUPFAM" id="SSF46689">
    <property type="entry name" value="Homeodomain-like"/>
    <property type="match status" value="1"/>
</dbReference>
<dbReference type="Pfam" id="PF12833">
    <property type="entry name" value="HTH_18"/>
    <property type="match status" value="1"/>
</dbReference>
<keyword evidence="1" id="KW-0805">Transcription regulation</keyword>
<dbReference type="Proteomes" id="UP000199421">
    <property type="component" value="Unassembled WGS sequence"/>
</dbReference>
<dbReference type="PROSITE" id="PS01124">
    <property type="entry name" value="HTH_ARAC_FAMILY_2"/>
    <property type="match status" value="1"/>
</dbReference>
<dbReference type="InterPro" id="IPR014710">
    <property type="entry name" value="RmlC-like_jellyroll"/>
</dbReference>
<dbReference type="InterPro" id="IPR009057">
    <property type="entry name" value="Homeodomain-like_sf"/>
</dbReference>
<keyword evidence="2 5" id="KW-0238">DNA-binding</keyword>
<sequence>MKPHFHKVPIQMRSSFSVRHDVQPNFGNVWHYHPELELHYVVKGEGTRLVGDHVGSFHAGELLLLGENLPHTWHCQEDYFEKYAENYVEAIVVHFSSSCLGHEFLNLPETNALMRLFEKAKRGMQIFGTSREQLKQLMMQAVMAEDLRKVILLLEILEILTKTQEYRNISTMFPFLKATEGDMVRMNSIYNYTLNNFTKDISLKEIASVSNLTMTSFCRYFKIMTKKTYADFLNEVRINHACKLLSENTLQIDEICYTCGFNNLSNFYRQFKRVTRYTPKDFRRRYNIYLS</sequence>
<proteinExistence type="predicted"/>
<name>A0A1H7GJB8_OLID1</name>
<dbReference type="RefSeq" id="WP_093316558.1">
    <property type="nucleotide sequence ID" value="NZ_FOAF01000001.1"/>
</dbReference>